<protein>
    <submittedName>
        <fullName evidence="4">ABC transporter arginine-binding protein 1</fullName>
    </submittedName>
</protein>
<feature type="signal peptide" evidence="2">
    <location>
        <begin position="1"/>
        <end position="31"/>
    </location>
</feature>
<keyword evidence="1 2" id="KW-0732">Signal</keyword>
<dbReference type="Pfam" id="PF00497">
    <property type="entry name" value="SBP_bac_3"/>
    <property type="match status" value="1"/>
</dbReference>
<gene>
    <name evidence="4" type="primary">artJ_2</name>
    <name evidence="4" type="ORF">STARVERO_03673</name>
</gene>
<evidence type="ECO:0000313" key="5">
    <source>
        <dbReference type="Proteomes" id="UP000433050"/>
    </source>
</evidence>
<dbReference type="AlphaFoldDB" id="A0A5S9PWZ9"/>
<dbReference type="EMBL" id="CACSAS010000001">
    <property type="protein sequence ID" value="CAA0108963.1"/>
    <property type="molecule type" value="Genomic_DNA"/>
</dbReference>
<name>A0A5S9PWZ9_9HYPH</name>
<dbReference type="PANTHER" id="PTHR35936:SF17">
    <property type="entry name" value="ARGININE-BINDING EXTRACELLULAR PROTEIN ARTP"/>
    <property type="match status" value="1"/>
</dbReference>
<dbReference type="Proteomes" id="UP000433050">
    <property type="component" value="Unassembled WGS sequence"/>
</dbReference>
<dbReference type="PANTHER" id="PTHR35936">
    <property type="entry name" value="MEMBRANE-BOUND LYTIC MUREIN TRANSGLYCOSYLASE F"/>
    <property type="match status" value="1"/>
</dbReference>
<sequence>MQFMRSLTRRFLPVALAAVTYAGLASQDVQAQVPSDYQKIVDAKLVRVGAVQAPPWYEKNLASGDWGGLVPDVMDAIFSKIGVKIEYVETQWGTAVAGLQSDRFDLLGAYNATPEREKAIDFTKPMGELKFAILTLKGPAETYATWEKIDTASIRLAAVDGAGATRALQPLMPKTNWSIVQSSDNMYLELQSGRADALVTSDVQIGQYLKARKNGIMVIPTPMRTQPTNIGLRKSDDKTLRDWLDGQLDTLRADGTLEKIWAKYVPTSQ</sequence>
<accession>A0A5S9PWZ9</accession>
<evidence type="ECO:0000256" key="2">
    <source>
        <dbReference type="SAM" id="SignalP"/>
    </source>
</evidence>
<dbReference type="InterPro" id="IPR001638">
    <property type="entry name" value="Solute-binding_3/MltF_N"/>
</dbReference>
<evidence type="ECO:0000259" key="3">
    <source>
        <dbReference type="SMART" id="SM00062"/>
    </source>
</evidence>
<dbReference type="SMART" id="SM00062">
    <property type="entry name" value="PBPb"/>
    <property type="match status" value="1"/>
</dbReference>
<evidence type="ECO:0000313" key="4">
    <source>
        <dbReference type="EMBL" id="CAA0108963.1"/>
    </source>
</evidence>
<keyword evidence="5" id="KW-1185">Reference proteome</keyword>
<reference evidence="4 5" key="1">
    <citation type="submission" date="2019-12" db="EMBL/GenBank/DDBJ databases">
        <authorList>
            <person name="Reyes-Prieto M."/>
        </authorList>
    </citation>
    <scope>NUCLEOTIDE SEQUENCE [LARGE SCALE GENOMIC DNA]</scope>
    <source>
        <strain evidence="4">HF14-78462</strain>
    </source>
</reference>
<feature type="domain" description="Solute-binding protein family 3/N-terminal" evidence="3">
    <location>
        <begin position="45"/>
        <end position="268"/>
    </location>
</feature>
<feature type="chain" id="PRO_5024885845" evidence="2">
    <location>
        <begin position="32"/>
        <end position="269"/>
    </location>
</feature>
<evidence type="ECO:0000256" key="1">
    <source>
        <dbReference type="ARBA" id="ARBA00022729"/>
    </source>
</evidence>
<organism evidence="4 5">
    <name type="scientific">Starkeya nomas</name>
    <dbReference type="NCBI Taxonomy" id="2666134"/>
    <lineage>
        <taxon>Bacteria</taxon>
        <taxon>Pseudomonadati</taxon>
        <taxon>Pseudomonadota</taxon>
        <taxon>Alphaproteobacteria</taxon>
        <taxon>Hyphomicrobiales</taxon>
        <taxon>Xanthobacteraceae</taxon>
        <taxon>Starkeya</taxon>
    </lineage>
</organism>
<proteinExistence type="predicted"/>
<dbReference type="Gene3D" id="3.40.190.10">
    <property type="entry name" value="Periplasmic binding protein-like II"/>
    <property type="match status" value="2"/>
</dbReference>
<dbReference type="SUPFAM" id="SSF53850">
    <property type="entry name" value="Periplasmic binding protein-like II"/>
    <property type="match status" value="1"/>
</dbReference>